<evidence type="ECO:0000313" key="1">
    <source>
        <dbReference type="EMBL" id="RGD67266.1"/>
    </source>
</evidence>
<protein>
    <submittedName>
        <fullName evidence="1">Uncharacterized protein</fullName>
    </submittedName>
</protein>
<dbReference type="OrthoDB" id="2313808at2"/>
<dbReference type="RefSeq" id="WP_025532452.1">
    <property type="nucleotide sequence ID" value="NZ_QTJW01000027.1"/>
</dbReference>
<gene>
    <name evidence="1" type="ORF">DWX31_28335</name>
</gene>
<name>A0A3E3DE20_9FIRM</name>
<comment type="caution">
    <text evidence="1">The sequence shown here is derived from an EMBL/GenBank/DDBJ whole genome shotgun (WGS) entry which is preliminary data.</text>
</comment>
<dbReference type="Proteomes" id="UP000261023">
    <property type="component" value="Unassembled WGS sequence"/>
</dbReference>
<dbReference type="AlphaFoldDB" id="A0A3E3DE20"/>
<sequence>MIHLSKEELTETLFVIASIVGRCENAQTKFREGTSQHTLLKNRIRALYLSKELVETELLRMGERLSAVSCEETRKCEETGKYEVTGKYEALDNCEILGEGFLMEELKSTVPPIVSIISKCEKAQSKYEKGTAQFRRYEKIIHAMKVSKTLLEDRLETSAERK</sequence>
<dbReference type="EMBL" id="QTJW01000027">
    <property type="protein sequence ID" value="RGD67266.1"/>
    <property type="molecule type" value="Genomic_DNA"/>
</dbReference>
<accession>A0A3E3DE20</accession>
<evidence type="ECO:0000313" key="2">
    <source>
        <dbReference type="Proteomes" id="UP000261023"/>
    </source>
</evidence>
<reference evidence="1 2" key="1">
    <citation type="submission" date="2018-08" db="EMBL/GenBank/DDBJ databases">
        <title>A genome reference for cultivated species of the human gut microbiota.</title>
        <authorList>
            <person name="Zou Y."/>
            <person name="Xue W."/>
            <person name="Luo G."/>
        </authorList>
    </citation>
    <scope>NUCLEOTIDE SEQUENCE [LARGE SCALE GENOMIC DNA]</scope>
    <source>
        <strain evidence="1 2">AF19-13AC</strain>
    </source>
</reference>
<organism evidence="1 2">
    <name type="scientific">Hungatella hathewayi</name>
    <dbReference type="NCBI Taxonomy" id="154046"/>
    <lineage>
        <taxon>Bacteria</taxon>
        <taxon>Bacillati</taxon>
        <taxon>Bacillota</taxon>
        <taxon>Clostridia</taxon>
        <taxon>Lachnospirales</taxon>
        <taxon>Lachnospiraceae</taxon>
        <taxon>Hungatella</taxon>
    </lineage>
</organism>
<proteinExistence type="predicted"/>